<proteinExistence type="predicted"/>
<evidence type="ECO:0000313" key="1">
    <source>
        <dbReference type="EMBL" id="OAF65101.1"/>
    </source>
</evidence>
<evidence type="ECO:0000313" key="2">
    <source>
        <dbReference type="Proteomes" id="UP000078046"/>
    </source>
</evidence>
<accession>A0A177AUM4</accession>
<comment type="caution">
    <text evidence="1">The sequence shown here is derived from an EMBL/GenBank/DDBJ whole genome shotgun (WGS) entry which is preliminary data.</text>
</comment>
<dbReference type="Proteomes" id="UP000078046">
    <property type="component" value="Unassembled WGS sequence"/>
</dbReference>
<reference evidence="1 2" key="1">
    <citation type="submission" date="2016-04" db="EMBL/GenBank/DDBJ databases">
        <title>The genome of Intoshia linei affirms orthonectids as highly simplified spiralians.</title>
        <authorList>
            <person name="Mikhailov K.V."/>
            <person name="Slusarev G.S."/>
            <person name="Nikitin M.A."/>
            <person name="Logacheva M.D."/>
            <person name="Penin A."/>
            <person name="Aleoshin V."/>
            <person name="Panchin Y.V."/>
        </authorList>
    </citation>
    <scope>NUCLEOTIDE SEQUENCE [LARGE SCALE GENOMIC DNA]</scope>
    <source>
        <strain evidence="1">Intl2013</strain>
        <tissue evidence="1">Whole animal</tissue>
    </source>
</reference>
<protein>
    <submittedName>
        <fullName evidence="1">Uncharacterized protein</fullName>
    </submittedName>
</protein>
<organism evidence="1 2">
    <name type="scientific">Intoshia linei</name>
    <dbReference type="NCBI Taxonomy" id="1819745"/>
    <lineage>
        <taxon>Eukaryota</taxon>
        <taxon>Metazoa</taxon>
        <taxon>Spiralia</taxon>
        <taxon>Lophotrochozoa</taxon>
        <taxon>Mesozoa</taxon>
        <taxon>Orthonectida</taxon>
        <taxon>Rhopaluridae</taxon>
        <taxon>Intoshia</taxon>
    </lineage>
</organism>
<sequence length="78" mass="9455">MDQERFNNWKRLLKEDKFDGVELIQSKKDEETIRKVRELNIQAKLILRQEEMLSAYIEHKIAIVKAAIRKRDEKENKD</sequence>
<dbReference type="AlphaFoldDB" id="A0A177AUM4"/>
<name>A0A177AUM4_9BILA</name>
<dbReference type="EMBL" id="LWCA01001447">
    <property type="protein sequence ID" value="OAF65101.1"/>
    <property type="molecule type" value="Genomic_DNA"/>
</dbReference>
<gene>
    <name evidence="1" type="ORF">A3Q56_07194</name>
</gene>
<keyword evidence="2" id="KW-1185">Reference proteome</keyword>